<reference evidence="3 4" key="1">
    <citation type="journal article" date="2012" name="Genome Biol.">
        <title>The genome of the polar eukaryotic microalga coccomyxa subellipsoidea reveals traits of cold adaptation.</title>
        <authorList>
            <person name="Blanc G."/>
            <person name="Agarkova I."/>
            <person name="Grimwood J."/>
            <person name="Kuo A."/>
            <person name="Brueggeman A."/>
            <person name="Dunigan D."/>
            <person name="Gurnon J."/>
            <person name="Ladunga I."/>
            <person name="Lindquist E."/>
            <person name="Lucas S."/>
            <person name="Pangilinan J."/>
            <person name="Proschold T."/>
            <person name="Salamov A."/>
            <person name="Schmutz J."/>
            <person name="Weeks D."/>
            <person name="Yamada T."/>
            <person name="Claverie J.M."/>
            <person name="Grigoriev I."/>
            <person name="Van Etten J."/>
            <person name="Lomsadze A."/>
            <person name="Borodovsky M."/>
        </authorList>
    </citation>
    <scope>NUCLEOTIDE SEQUENCE [LARGE SCALE GENOMIC DNA]</scope>
    <source>
        <strain evidence="3 4">C-169</strain>
    </source>
</reference>
<protein>
    <submittedName>
        <fullName evidence="3">Uncharacterized protein</fullName>
    </submittedName>
</protein>
<evidence type="ECO:0000256" key="2">
    <source>
        <dbReference type="SAM" id="Phobius"/>
    </source>
</evidence>
<evidence type="ECO:0000313" key="3">
    <source>
        <dbReference type="EMBL" id="EIE23844.1"/>
    </source>
</evidence>
<dbReference type="GeneID" id="17041842"/>
<feature type="region of interest" description="Disordered" evidence="1">
    <location>
        <begin position="1"/>
        <end position="37"/>
    </location>
</feature>
<accession>I0YZM5</accession>
<dbReference type="KEGG" id="csl:COCSUDRAFT_62374"/>
<dbReference type="EMBL" id="AGSI01000006">
    <property type="protein sequence ID" value="EIE23844.1"/>
    <property type="molecule type" value="Genomic_DNA"/>
</dbReference>
<sequence>MVNVSQNREAGLDGERSDTGAQGVTGPAGPTAPVPCRIQGQSGSDISAGIGTPIFAYIPVPFAAHLYAWNTTTSKPTGAPLFVSEPSSSATDRSLPFKMTACVNLLAISQYIIFLCSGGLWPAPLNLQL</sequence>
<comment type="caution">
    <text evidence="3">The sequence shown here is derived from an EMBL/GenBank/DDBJ whole genome shotgun (WGS) entry which is preliminary data.</text>
</comment>
<name>I0YZM5_COCSC</name>
<dbReference type="AlphaFoldDB" id="I0YZM5"/>
<keyword evidence="4" id="KW-1185">Reference proteome</keyword>
<keyword evidence="2" id="KW-0812">Transmembrane</keyword>
<gene>
    <name evidence="3" type="ORF">COCSUDRAFT_62374</name>
</gene>
<feature type="transmembrane region" description="Helical" evidence="2">
    <location>
        <begin position="101"/>
        <end position="121"/>
    </location>
</feature>
<evidence type="ECO:0000256" key="1">
    <source>
        <dbReference type="SAM" id="MobiDB-lite"/>
    </source>
</evidence>
<dbReference type="Proteomes" id="UP000007264">
    <property type="component" value="Unassembled WGS sequence"/>
</dbReference>
<keyword evidence="2" id="KW-1133">Transmembrane helix</keyword>
<evidence type="ECO:0000313" key="4">
    <source>
        <dbReference type="Proteomes" id="UP000007264"/>
    </source>
</evidence>
<organism evidence="3 4">
    <name type="scientific">Coccomyxa subellipsoidea (strain C-169)</name>
    <name type="common">Green microalga</name>
    <dbReference type="NCBI Taxonomy" id="574566"/>
    <lineage>
        <taxon>Eukaryota</taxon>
        <taxon>Viridiplantae</taxon>
        <taxon>Chlorophyta</taxon>
        <taxon>core chlorophytes</taxon>
        <taxon>Trebouxiophyceae</taxon>
        <taxon>Trebouxiophyceae incertae sedis</taxon>
        <taxon>Coccomyxaceae</taxon>
        <taxon>Coccomyxa</taxon>
        <taxon>Coccomyxa subellipsoidea</taxon>
    </lineage>
</organism>
<keyword evidence="2" id="KW-0472">Membrane</keyword>
<dbReference type="RefSeq" id="XP_005648388.1">
    <property type="nucleotide sequence ID" value="XM_005648331.1"/>
</dbReference>
<proteinExistence type="predicted"/>